<keyword evidence="1" id="KW-0863">Zinc-finger</keyword>
<accession>A0AAN9FDY3</accession>
<feature type="compositionally biased region" description="Gly residues" evidence="2">
    <location>
        <begin position="146"/>
        <end position="155"/>
    </location>
</feature>
<gene>
    <name evidence="4" type="ORF">RIF29_14803</name>
</gene>
<proteinExistence type="predicted"/>
<evidence type="ECO:0000313" key="4">
    <source>
        <dbReference type="EMBL" id="KAK7273740.1"/>
    </source>
</evidence>
<dbReference type="PROSITE" id="PS50158">
    <property type="entry name" value="ZF_CCHC"/>
    <property type="match status" value="1"/>
</dbReference>
<keyword evidence="1" id="KW-0479">Metal-binding</keyword>
<feature type="domain" description="CCHC-type" evidence="3">
    <location>
        <begin position="181"/>
        <end position="194"/>
    </location>
</feature>
<dbReference type="InterPro" id="IPR036875">
    <property type="entry name" value="Znf_CCHC_sf"/>
</dbReference>
<feature type="region of interest" description="Disordered" evidence="2">
    <location>
        <begin position="124"/>
        <end position="155"/>
    </location>
</feature>
<reference evidence="4 5" key="1">
    <citation type="submission" date="2024-01" db="EMBL/GenBank/DDBJ databases">
        <title>The genomes of 5 underutilized Papilionoideae crops provide insights into root nodulation and disease resistanc.</title>
        <authorList>
            <person name="Yuan L."/>
        </authorList>
    </citation>
    <scope>NUCLEOTIDE SEQUENCE [LARGE SCALE GENOMIC DNA]</scope>
    <source>
        <strain evidence="4">ZHUSHIDOU_FW_LH</strain>
        <tissue evidence="4">Leaf</tissue>
    </source>
</reference>
<feature type="region of interest" description="Disordered" evidence="2">
    <location>
        <begin position="200"/>
        <end position="227"/>
    </location>
</feature>
<name>A0AAN9FDY3_CROPI</name>
<dbReference type="GO" id="GO:0008270">
    <property type="term" value="F:zinc ion binding"/>
    <property type="evidence" value="ECO:0007669"/>
    <property type="project" value="UniProtKB-KW"/>
</dbReference>
<dbReference type="SMART" id="SM00343">
    <property type="entry name" value="ZnF_C2HC"/>
    <property type="match status" value="1"/>
</dbReference>
<organism evidence="4 5">
    <name type="scientific">Crotalaria pallida</name>
    <name type="common">Smooth rattlebox</name>
    <name type="synonym">Crotalaria striata</name>
    <dbReference type="NCBI Taxonomy" id="3830"/>
    <lineage>
        <taxon>Eukaryota</taxon>
        <taxon>Viridiplantae</taxon>
        <taxon>Streptophyta</taxon>
        <taxon>Embryophyta</taxon>
        <taxon>Tracheophyta</taxon>
        <taxon>Spermatophyta</taxon>
        <taxon>Magnoliopsida</taxon>
        <taxon>eudicotyledons</taxon>
        <taxon>Gunneridae</taxon>
        <taxon>Pentapetalae</taxon>
        <taxon>rosids</taxon>
        <taxon>fabids</taxon>
        <taxon>Fabales</taxon>
        <taxon>Fabaceae</taxon>
        <taxon>Papilionoideae</taxon>
        <taxon>50 kb inversion clade</taxon>
        <taxon>genistoids sensu lato</taxon>
        <taxon>core genistoids</taxon>
        <taxon>Crotalarieae</taxon>
        <taxon>Crotalaria</taxon>
    </lineage>
</organism>
<evidence type="ECO:0000256" key="2">
    <source>
        <dbReference type="SAM" id="MobiDB-lite"/>
    </source>
</evidence>
<dbReference type="Gene3D" id="4.10.60.10">
    <property type="entry name" value="Zinc finger, CCHC-type"/>
    <property type="match status" value="1"/>
</dbReference>
<comment type="caution">
    <text evidence="4">The sequence shown here is derived from an EMBL/GenBank/DDBJ whole genome shotgun (WGS) entry which is preliminary data.</text>
</comment>
<dbReference type="AlphaFoldDB" id="A0AAN9FDY3"/>
<dbReference type="GO" id="GO:0003676">
    <property type="term" value="F:nucleic acid binding"/>
    <property type="evidence" value="ECO:0007669"/>
    <property type="project" value="InterPro"/>
</dbReference>
<dbReference type="Proteomes" id="UP001372338">
    <property type="component" value="Unassembled WGS sequence"/>
</dbReference>
<dbReference type="Pfam" id="PF00098">
    <property type="entry name" value="zf-CCHC"/>
    <property type="match status" value="1"/>
</dbReference>
<dbReference type="SUPFAM" id="SSF57756">
    <property type="entry name" value="Retrovirus zinc finger-like domains"/>
    <property type="match status" value="1"/>
</dbReference>
<evidence type="ECO:0000259" key="3">
    <source>
        <dbReference type="PROSITE" id="PS50158"/>
    </source>
</evidence>
<dbReference type="EMBL" id="JAYWIO010000003">
    <property type="protein sequence ID" value="KAK7273740.1"/>
    <property type="molecule type" value="Genomic_DNA"/>
</dbReference>
<protein>
    <recommendedName>
        <fullName evidence="3">CCHC-type domain-containing protein</fullName>
    </recommendedName>
</protein>
<evidence type="ECO:0000256" key="1">
    <source>
        <dbReference type="PROSITE-ProRule" id="PRU00047"/>
    </source>
</evidence>
<dbReference type="InterPro" id="IPR001878">
    <property type="entry name" value="Znf_CCHC"/>
</dbReference>
<keyword evidence="5" id="KW-1185">Reference proteome</keyword>
<sequence>MNERFASLASQGSDSNDANPEFLRGLRLGLKLAFPHLEFSRFGAETGQSDSLMGDFPIGDGKENSVNYSAERGFARSFLHNKGVSRRNQMYHGPYQQNNKNQKNQAGGVWTRNGFGYNRRQHCNNNNNGGNWKTKDSNNLNNGSAHGNGNGEKGQGGVVPLYNRCNRNHYGPNCPYENPNCFNCNKPGHTAKNCWELKREKGSHRPKGSGRVFALVGNEDANASSRS</sequence>
<keyword evidence="1" id="KW-0862">Zinc</keyword>
<evidence type="ECO:0000313" key="5">
    <source>
        <dbReference type="Proteomes" id="UP001372338"/>
    </source>
</evidence>